<feature type="compositionally biased region" description="Low complexity" evidence="2">
    <location>
        <begin position="989"/>
        <end position="1012"/>
    </location>
</feature>
<feature type="coiled-coil region" evidence="1">
    <location>
        <begin position="712"/>
        <end position="786"/>
    </location>
</feature>
<feature type="region of interest" description="Disordered" evidence="2">
    <location>
        <begin position="387"/>
        <end position="580"/>
    </location>
</feature>
<feature type="compositionally biased region" description="Low complexity" evidence="2">
    <location>
        <begin position="534"/>
        <end position="566"/>
    </location>
</feature>
<reference evidence="3" key="1">
    <citation type="submission" date="2023-07" db="EMBL/GenBank/DDBJ databases">
        <title>A chromosome-level genome assembly of Lolium multiflorum.</title>
        <authorList>
            <person name="Chen Y."/>
            <person name="Copetti D."/>
            <person name="Kolliker R."/>
            <person name="Studer B."/>
        </authorList>
    </citation>
    <scope>NUCLEOTIDE SEQUENCE</scope>
    <source>
        <strain evidence="3">02402/16</strain>
        <tissue evidence="3">Leaf</tissue>
    </source>
</reference>
<evidence type="ECO:0000313" key="3">
    <source>
        <dbReference type="EMBL" id="KAK1564062.1"/>
    </source>
</evidence>
<feature type="compositionally biased region" description="Polar residues" evidence="2">
    <location>
        <begin position="45"/>
        <end position="55"/>
    </location>
</feature>
<accession>A0AAD8PJL3</accession>
<dbReference type="Proteomes" id="UP001231189">
    <property type="component" value="Unassembled WGS sequence"/>
</dbReference>
<feature type="compositionally biased region" description="Low complexity" evidence="2">
    <location>
        <begin position="56"/>
        <end position="68"/>
    </location>
</feature>
<evidence type="ECO:0000313" key="4">
    <source>
        <dbReference type="Proteomes" id="UP001231189"/>
    </source>
</evidence>
<dbReference type="AlphaFoldDB" id="A0AAD8PJL3"/>
<name>A0AAD8PJL3_LOLMU</name>
<comment type="caution">
    <text evidence="3">The sequence shown here is derived from an EMBL/GenBank/DDBJ whole genome shotgun (WGS) entry which is preliminary data.</text>
</comment>
<feature type="region of interest" description="Disordered" evidence="2">
    <location>
        <begin position="1"/>
        <end position="68"/>
    </location>
</feature>
<protein>
    <submittedName>
        <fullName evidence="3">Uncharacterized protein</fullName>
    </submittedName>
</protein>
<evidence type="ECO:0000256" key="1">
    <source>
        <dbReference type="SAM" id="Coils"/>
    </source>
</evidence>
<proteinExistence type="predicted"/>
<organism evidence="3 4">
    <name type="scientific">Lolium multiflorum</name>
    <name type="common">Italian ryegrass</name>
    <name type="synonym">Lolium perenne subsp. multiflorum</name>
    <dbReference type="NCBI Taxonomy" id="4521"/>
    <lineage>
        <taxon>Eukaryota</taxon>
        <taxon>Viridiplantae</taxon>
        <taxon>Streptophyta</taxon>
        <taxon>Embryophyta</taxon>
        <taxon>Tracheophyta</taxon>
        <taxon>Spermatophyta</taxon>
        <taxon>Magnoliopsida</taxon>
        <taxon>Liliopsida</taxon>
        <taxon>Poales</taxon>
        <taxon>Poaceae</taxon>
        <taxon>BOP clade</taxon>
        <taxon>Pooideae</taxon>
        <taxon>Poodae</taxon>
        <taxon>Poeae</taxon>
        <taxon>Poeae Chloroplast Group 2 (Poeae type)</taxon>
        <taxon>Loliodinae</taxon>
        <taxon>Loliinae</taxon>
        <taxon>Lolium</taxon>
    </lineage>
</organism>
<feature type="compositionally biased region" description="Low complexity" evidence="2">
    <location>
        <begin position="1"/>
        <end position="12"/>
    </location>
</feature>
<keyword evidence="1" id="KW-0175">Coiled coil</keyword>
<evidence type="ECO:0000256" key="2">
    <source>
        <dbReference type="SAM" id="MobiDB-lite"/>
    </source>
</evidence>
<feature type="compositionally biased region" description="Acidic residues" evidence="2">
    <location>
        <begin position="970"/>
        <end position="988"/>
    </location>
</feature>
<dbReference type="PANTHER" id="PTHR33026:SF7">
    <property type="entry name" value="OS03G0100275 PROTEIN"/>
    <property type="match status" value="1"/>
</dbReference>
<sequence>MSSGEYVSDSSSGNHHSETPSVSSGEDISVDRASDGLEAELAQSEAGTGSSTQATGNQGEAGSSSQGAGINLDAYTRGAWMGSDVTQAEIDWLYRSRRIPEEVWYRIPGDERQPMPEPVDNFSFFYYLRKNSIQDKNLPHPKPFVRCGGCILSPRQGSPFFKLSGPESVRTWQKSFFYVRNGGPEDFINLPEYVPGPPSMKNWLHNPKDDKESLRIGLFVEKNKEETNLSAEDLVMAFLSRRVLPLQRRAHKICQMSGRMDPTRITTYRLSAPDLVLKARKICQNPLRPSGKFGLAPYCRSNPPPRQNFRRIRKEELASFAPDRCFLDDCDPDPYLKGKHTMGPTHTKLPGPRLGNPNPEVVEHAAPLQAEVGPEFLDNLASWGRKKKAPASEAGTSDAPPAKRSRKEVVGGKQVTTKHYRKREMPVASGPALKISKSATGMRPEGSEDAARASPLPQPSPVPSGADKSPASPRGGNTSAGRAAPETSHHRAEEDFFSPPEAEDTGASNIGAGSEDTGRAEPLVPPVPKKKKATASPSKTAPEPSAPATSSPAKETPEASAPTKDAPSPPPAAPAGKPVAAKVTAQHLAAVVTAATAPSSGSQSLVLHTGRAAVAASEKASAQLGRITELNRGEVGLGPLQEYAEKWNRADLSPATHGLGKDKLPVVDPSGLRSTAQHLSRLKHAVKEFDTAWHDASGNVVDQLVLEHRKALDAQEKISSELKDKLTQAELRHAQELKDAQAAAETKLDETLKEFTDASAVLRAELEEETRARKEAQDRIATLTTDQAEYDRLVMQADALALKLFPDSQPFAQKRVTERRVEQALSNLDAPWDPYDHLVALAARISHMRAVDRHLVELPERAMEIFKVLWHGEAVPANLTLLSDRLKDACRRIREWKCSAARAGADAALRIACSWYEDLDLDAFHSLRGDAPTDKDPVLTAKRQDRAYRIAEFTHMRTFIPPPPGVRDEISDDEEEDVEDEEDEEAAESDAPPEQGDAPPEAPEAGAQPPVA</sequence>
<dbReference type="PANTHER" id="PTHR33026">
    <property type="entry name" value="OS06G0360600 PROTEIN"/>
    <property type="match status" value="1"/>
</dbReference>
<feature type="region of interest" description="Disordered" evidence="2">
    <location>
        <begin position="958"/>
        <end position="1012"/>
    </location>
</feature>
<gene>
    <name evidence="3" type="ORF">QYE76_018260</name>
</gene>
<keyword evidence="4" id="KW-1185">Reference proteome</keyword>
<dbReference type="EMBL" id="JAUUTY010001042">
    <property type="protein sequence ID" value="KAK1564062.1"/>
    <property type="molecule type" value="Genomic_DNA"/>
</dbReference>